<keyword evidence="4" id="KW-1185">Reference proteome</keyword>
<evidence type="ECO:0000313" key="1">
    <source>
        <dbReference type="EMBL" id="SFW62779.1"/>
    </source>
</evidence>
<dbReference type="RefSeq" id="WP_072361628.1">
    <property type="nucleotide sequence ID" value="NZ_CP139972.1"/>
</dbReference>
<dbReference type="Proteomes" id="UP000183788">
    <property type="component" value="Unassembled WGS sequence"/>
</dbReference>
<dbReference type="OrthoDB" id="708275at2"/>
<proteinExistence type="predicted"/>
<gene>
    <name evidence="1" type="ORF">SAMN05661012_03000</name>
    <name evidence="2" type="ORF">SR876_13690</name>
</gene>
<evidence type="ECO:0000313" key="2">
    <source>
        <dbReference type="EMBL" id="WQG92564.1"/>
    </source>
</evidence>
<dbReference type="EMBL" id="FPIZ01000009">
    <property type="protein sequence ID" value="SFW62779.1"/>
    <property type="molecule type" value="Genomic_DNA"/>
</dbReference>
<name>A0A1K1QT36_9BACT</name>
<dbReference type="STRING" id="1004.SAMN05661012_03000"/>
<reference evidence="2 4" key="2">
    <citation type="submission" date="2023-11" db="EMBL/GenBank/DDBJ databases">
        <title>MicrobeMod: A computational toolkit for identifying prokaryotic methylation and restriction-modification with nanopore sequencing.</title>
        <authorList>
            <person name="Crits-Christoph A."/>
            <person name="Kang S.C."/>
            <person name="Lee H."/>
            <person name="Ostrov N."/>
        </authorList>
    </citation>
    <scope>NUCLEOTIDE SEQUENCE [LARGE SCALE GENOMIC DNA]</scope>
    <source>
        <strain evidence="2 4">ATCC 23090</strain>
    </source>
</reference>
<dbReference type="AlphaFoldDB" id="A0A1K1QT36"/>
<sequence length="149" mass="16068">MKSTHIAILLTLTLTAFTFACKKDNEGKKYEVTTKAEGSLIKSATAKNLAGTWRLTAERVGDGSLGEWKDVSEYKVISFSGTSVFVNTDGSKNTFALQGLAGDTLTSMTYEPVTGSTGATVYLKVYENAIYVSGLNCTEGCTFKYNRAQ</sequence>
<protein>
    <recommendedName>
        <fullName evidence="5">Lipocalin-like domain-containing protein</fullName>
    </recommendedName>
</protein>
<evidence type="ECO:0008006" key="5">
    <source>
        <dbReference type="Google" id="ProtNLM"/>
    </source>
</evidence>
<reference evidence="1 3" key="1">
    <citation type="submission" date="2016-11" db="EMBL/GenBank/DDBJ databases">
        <authorList>
            <person name="Jaros S."/>
            <person name="Januszkiewicz K."/>
            <person name="Wedrychowicz H."/>
        </authorList>
    </citation>
    <scope>NUCLEOTIDE SEQUENCE [LARGE SCALE GENOMIC DNA]</scope>
    <source>
        <strain evidence="1 3">DSM 784</strain>
    </source>
</reference>
<evidence type="ECO:0000313" key="4">
    <source>
        <dbReference type="Proteomes" id="UP001326715"/>
    </source>
</evidence>
<dbReference type="Proteomes" id="UP001326715">
    <property type="component" value="Chromosome"/>
</dbReference>
<organism evidence="1 3">
    <name type="scientific">Chitinophaga sancti</name>
    <dbReference type="NCBI Taxonomy" id="1004"/>
    <lineage>
        <taxon>Bacteria</taxon>
        <taxon>Pseudomonadati</taxon>
        <taxon>Bacteroidota</taxon>
        <taxon>Chitinophagia</taxon>
        <taxon>Chitinophagales</taxon>
        <taxon>Chitinophagaceae</taxon>
        <taxon>Chitinophaga</taxon>
    </lineage>
</organism>
<dbReference type="EMBL" id="CP140154">
    <property type="protein sequence ID" value="WQG92564.1"/>
    <property type="molecule type" value="Genomic_DNA"/>
</dbReference>
<evidence type="ECO:0000313" key="3">
    <source>
        <dbReference type="Proteomes" id="UP000183788"/>
    </source>
</evidence>
<accession>A0A1K1QT36</accession>
<dbReference type="PROSITE" id="PS51257">
    <property type="entry name" value="PROKAR_LIPOPROTEIN"/>
    <property type="match status" value="1"/>
</dbReference>